<dbReference type="EMBL" id="AAMX01000003">
    <property type="protein sequence ID" value="EAQ32835.1"/>
    <property type="molecule type" value="Genomic_DNA"/>
</dbReference>
<proteinExistence type="predicted"/>
<dbReference type="Proteomes" id="UP000016543">
    <property type="component" value="Unassembled WGS sequence"/>
</dbReference>
<organism evidence="1 2">
    <name type="scientific">Idiomarina baltica OS145</name>
    <dbReference type="NCBI Taxonomy" id="314276"/>
    <lineage>
        <taxon>Bacteria</taxon>
        <taxon>Pseudomonadati</taxon>
        <taxon>Pseudomonadota</taxon>
        <taxon>Gammaproteobacteria</taxon>
        <taxon>Alteromonadales</taxon>
        <taxon>Idiomarinaceae</taxon>
        <taxon>Idiomarina</taxon>
    </lineage>
</organism>
<dbReference type="SUPFAM" id="SSF103642">
    <property type="entry name" value="Sec-C motif"/>
    <property type="match status" value="1"/>
</dbReference>
<dbReference type="Pfam" id="PF02810">
    <property type="entry name" value="SEC-C"/>
    <property type="match status" value="1"/>
</dbReference>
<evidence type="ECO:0000313" key="2">
    <source>
        <dbReference type="Proteomes" id="UP000016543"/>
    </source>
</evidence>
<dbReference type="RefSeq" id="WP_006955678.1">
    <property type="nucleotide sequence ID" value="NZ_CH672405.1"/>
</dbReference>
<dbReference type="InterPro" id="IPR004027">
    <property type="entry name" value="SEC_C_motif"/>
</dbReference>
<accession>A0ABP2CSH7</accession>
<evidence type="ECO:0000313" key="1">
    <source>
        <dbReference type="EMBL" id="EAQ32835.1"/>
    </source>
</evidence>
<evidence type="ECO:0008006" key="3">
    <source>
        <dbReference type="Google" id="ProtNLM"/>
    </source>
</evidence>
<name>A0ABP2CSH7_9GAMM</name>
<gene>
    <name evidence="1" type="ORF">OS145_01712</name>
</gene>
<reference evidence="1 2" key="1">
    <citation type="submission" date="2006-01" db="EMBL/GenBank/DDBJ databases">
        <authorList>
            <person name="Brettar I."/>
            <person name="Hofle M."/>
            <person name="Ferriera S."/>
            <person name="Johnson J."/>
            <person name="Kravitz S."/>
            <person name="Halpern A."/>
            <person name="Remington K."/>
            <person name="Beeson K."/>
            <person name="Tran B."/>
            <person name="Rogers Y.-H."/>
            <person name="Friedman R."/>
            <person name="Venter J.C."/>
        </authorList>
    </citation>
    <scope>NUCLEOTIDE SEQUENCE [LARGE SCALE GENOMIC DNA]</scope>
    <source>
        <strain evidence="1 2">OS145</strain>
    </source>
</reference>
<sequence length="334" mass="38501">MAKIGRNEPCPCGSGKKYKRCCMSTVGKQHADFVDNIEQMLAMNPDLSMDELNVIVEHQSNKINNTPHKDFCGLTPGQVNNWLYAPFSELDGITINTPPDLSTSPVMRYLELMLETALANGGQIKATAKGNLPAALVKEASAFLPEFAVVPFERAISISEFAGANEDKFNALHYCRILAEITGIFKLKSNKFHVSAWAKRQYQQTGLESFFPMMLETAVYKYNWGYFDLWEDEIPLQQFWLFMVWRLQHHESQQRLVDEMIQAFPDLLNELYEEEYMSDRDKFAVLIESRFIHRFLQFFGFVMVDPRRFIDGKRVSPQITCLPLFHETFEFSVG</sequence>
<keyword evidence="2" id="KW-1185">Reference proteome</keyword>
<dbReference type="Gene3D" id="3.10.450.50">
    <property type="match status" value="1"/>
</dbReference>
<protein>
    <recommendedName>
        <fullName evidence="3">SecC motif-containing protein</fullName>
    </recommendedName>
</protein>
<comment type="caution">
    <text evidence="1">The sequence shown here is derived from an EMBL/GenBank/DDBJ whole genome shotgun (WGS) entry which is preliminary data.</text>
</comment>